<evidence type="ECO:0000313" key="1">
    <source>
        <dbReference type="EMBL" id="GIX81899.1"/>
    </source>
</evidence>
<gene>
    <name evidence="1" type="ORF">CEXT_124481</name>
</gene>
<evidence type="ECO:0000313" key="2">
    <source>
        <dbReference type="Proteomes" id="UP001054945"/>
    </source>
</evidence>
<reference evidence="1 2" key="1">
    <citation type="submission" date="2021-06" db="EMBL/GenBank/DDBJ databases">
        <title>Caerostris extrusa draft genome.</title>
        <authorList>
            <person name="Kono N."/>
            <person name="Arakawa K."/>
        </authorList>
    </citation>
    <scope>NUCLEOTIDE SEQUENCE [LARGE SCALE GENOMIC DNA]</scope>
</reference>
<protein>
    <submittedName>
        <fullName evidence="1">Uncharacterized protein</fullName>
    </submittedName>
</protein>
<sequence length="149" mass="16923">MDPKPFTLMLGQARIVIGSAFPRRDELKNCILRVMQVSCLFLHVSQWEEQKKDTISSFSNPTRLIYTLQQVGTLEVVTDLLRNGLGFLMVKKKIPVQRMHARFSAISRRIISDWETIRHDCLYSLVAVLSNSGAKIDLLKMNSASSNAQ</sequence>
<dbReference type="AlphaFoldDB" id="A0AAV4NEQ4"/>
<name>A0AAV4NEQ4_CAEEX</name>
<organism evidence="1 2">
    <name type="scientific">Caerostris extrusa</name>
    <name type="common">Bark spider</name>
    <name type="synonym">Caerostris bankana</name>
    <dbReference type="NCBI Taxonomy" id="172846"/>
    <lineage>
        <taxon>Eukaryota</taxon>
        <taxon>Metazoa</taxon>
        <taxon>Ecdysozoa</taxon>
        <taxon>Arthropoda</taxon>
        <taxon>Chelicerata</taxon>
        <taxon>Arachnida</taxon>
        <taxon>Araneae</taxon>
        <taxon>Araneomorphae</taxon>
        <taxon>Entelegynae</taxon>
        <taxon>Araneoidea</taxon>
        <taxon>Araneidae</taxon>
        <taxon>Caerostris</taxon>
    </lineage>
</organism>
<accession>A0AAV4NEQ4</accession>
<dbReference type="EMBL" id="BPLR01003182">
    <property type="protein sequence ID" value="GIX81899.1"/>
    <property type="molecule type" value="Genomic_DNA"/>
</dbReference>
<proteinExistence type="predicted"/>
<dbReference type="Proteomes" id="UP001054945">
    <property type="component" value="Unassembled WGS sequence"/>
</dbReference>
<comment type="caution">
    <text evidence="1">The sequence shown here is derived from an EMBL/GenBank/DDBJ whole genome shotgun (WGS) entry which is preliminary data.</text>
</comment>
<keyword evidence="2" id="KW-1185">Reference proteome</keyword>